<feature type="transmembrane region" description="Helical" evidence="1">
    <location>
        <begin position="85"/>
        <end position="103"/>
    </location>
</feature>
<evidence type="ECO:0008006" key="4">
    <source>
        <dbReference type="Google" id="ProtNLM"/>
    </source>
</evidence>
<evidence type="ECO:0000256" key="1">
    <source>
        <dbReference type="SAM" id="Phobius"/>
    </source>
</evidence>
<feature type="transmembrane region" description="Helical" evidence="1">
    <location>
        <begin position="12"/>
        <end position="37"/>
    </location>
</feature>
<gene>
    <name evidence="2" type="ORF">DM558_09520</name>
</gene>
<dbReference type="EMBL" id="CP029822">
    <property type="protein sequence ID" value="AZS51002.1"/>
    <property type="molecule type" value="Genomic_DNA"/>
</dbReference>
<dbReference type="Proteomes" id="UP000273143">
    <property type="component" value="Chromosome"/>
</dbReference>
<name>A0A3S9XEZ3_9GAMM</name>
<protein>
    <recommendedName>
        <fullName evidence="4">DUF4149 domain-containing protein</fullName>
    </recommendedName>
</protein>
<dbReference type="RefSeq" id="WP_127163740.1">
    <property type="nucleotide sequence ID" value="NZ_CP029822.1"/>
</dbReference>
<keyword evidence="1" id="KW-0812">Transmembrane</keyword>
<sequence>MSNKYLTPTERFAWVFLQSLWVGGVWISLLIIFPAIGKTLLSPILVYDVIAQIESKVIATVAVCVSLQLFMFFRVSTYKQLYKTLMGIGMIIVLVLSVTFLTMNHFHLFDYKLRGMLFIFIALLGLFFTFLFPPWLHK</sequence>
<dbReference type="AlphaFoldDB" id="A0A3S9XEZ3"/>
<keyword evidence="3" id="KW-1185">Reference proteome</keyword>
<evidence type="ECO:0000313" key="2">
    <source>
        <dbReference type="EMBL" id="AZS51002.1"/>
    </source>
</evidence>
<reference evidence="3" key="1">
    <citation type="submission" date="2018-06" db="EMBL/GenBank/DDBJ databases">
        <title>Complete genome of Pseudomonas insecticola strain QZS01.</title>
        <authorList>
            <person name="Wang J."/>
            <person name="Su Q."/>
        </authorList>
    </citation>
    <scope>NUCLEOTIDE SEQUENCE [LARGE SCALE GENOMIC DNA]</scope>
    <source>
        <strain evidence="3">QZS01</strain>
    </source>
</reference>
<organism evidence="2 3">
    <name type="scientific">Entomomonas moraniae</name>
    <dbReference type="NCBI Taxonomy" id="2213226"/>
    <lineage>
        <taxon>Bacteria</taxon>
        <taxon>Pseudomonadati</taxon>
        <taxon>Pseudomonadota</taxon>
        <taxon>Gammaproteobacteria</taxon>
        <taxon>Pseudomonadales</taxon>
        <taxon>Pseudomonadaceae</taxon>
        <taxon>Entomomonas</taxon>
    </lineage>
</organism>
<dbReference type="KEGG" id="emo:DM558_09520"/>
<keyword evidence="1" id="KW-1133">Transmembrane helix</keyword>
<accession>A0A3S9XEZ3</accession>
<evidence type="ECO:0000313" key="3">
    <source>
        <dbReference type="Proteomes" id="UP000273143"/>
    </source>
</evidence>
<feature type="transmembrane region" description="Helical" evidence="1">
    <location>
        <begin position="115"/>
        <end position="136"/>
    </location>
</feature>
<proteinExistence type="predicted"/>
<feature type="transmembrane region" description="Helical" evidence="1">
    <location>
        <begin position="57"/>
        <end position="73"/>
    </location>
</feature>
<keyword evidence="1" id="KW-0472">Membrane</keyword>